<feature type="compositionally biased region" description="Low complexity" evidence="1">
    <location>
        <begin position="258"/>
        <end position="286"/>
    </location>
</feature>
<sequence length="582" mass="64569">MDNPNQSIAIAVQSHSSSSTHLSITDSNSQTIALPGLPIKLDRENYYLWQSTVYSAFEAFYLEGHLDGTNSPSATILTTTQGTSASTTNPAFTAWKKRDKILLLWLKTTMSHSIIPYIMHIRTTREAWSYLSNLYQSQSRARVMQLCHQLQTTTKGSSTIMDYVDKKQTISHSLALAARPITDEELMSAILFGLDSSYGPFCSAINPHLDNLTTDSLLGLLLQEEKKLVEETKSFQLQANAISRQYSNRSPITGYPNQQSVTTSQKSSTRPTNTNPPRSSNRSSPRIICQICEKPNHHARNCYNHNNMDTYPPTRSSNRPQANMVTPSTNSMMSPSDIIDNSWFADSGATNNVTSDLSQLSIHTDYNSEDQLAVGNGQKLSINHIGSSKISCATRPLHLNKILHVPSITKSLLSVSQFTKDNNVFMEFHPSCCFVKDPQGKILLRGSIDDGLYCFDGGGLPVISSSTPRAFVISRASLQAWHERLGHPHEQLLHRLVSSFNLPVTSNKMPAVCGSCQLGKSHRLPLASSLSRSLFPFDLVYSDVWGPSPHISINGNKYFVQFLDDSTKFVLDIFLVNKITSI</sequence>
<dbReference type="InterPro" id="IPR054722">
    <property type="entry name" value="PolX-like_BBD"/>
</dbReference>
<name>A0A3Q7HAA1_SOLLC</name>
<dbReference type="OMA" id="TISAPIC"/>
<accession>A0A3Q7HAA1</accession>
<dbReference type="Proteomes" id="UP000004994">
    <property type="component" value="Chromosome 5"/>
</dbReference>
<proteinExistence type="predicted"/>
<dbReference type="EnsemblPlants" id="Solyc05g015654.1.1">
    <property type="protein sequence ID" value="Solyc05g015654.1.1.1"/>
    <property type="gene ID" value="Solyc05g015654.1"/>
</dbReference>
<feature type="region of interest" description="Disordered" evidence="1">
    <location>
        <begin position="299"/>
        <end position="332"/>
    </location>
</feature>
<evidence type="ECO:0000259" key="2">
    <source>
        <dbReference type="Pfam" id="PF13976"/>
    </source>
</evidence>
<reference evidence="4" key="1">
    <citation type="journal article" date="2012" name="Nature">
        <title>The tomato genome sequence provides insights into fleshy fruit evolution.</title>
        <authorList>
            <consortium name="Tomato Genome Consortium"/>
        </authorList>
    </citation>
    <scope>NUCLEOTIDE SEQUENCE [LARGE SCALE GENOMIC DNA]</scope>
    <source>
        <strain evidence="4">cv. Heinz 1706</strain>
    </source>
</reference>
<dbReference type="Gramene" id="Solyc05g015654.1.1">
    <property type="protein sequence ID" value="Solyc05g015654.1.1.1"/>
    <property type="gene ID" value="Solyc05g015654.1"/>
</dbReference>
<dbReference type="Pfam" id="PF22936">
    <property type="entry name" value="Pol_BBD"/>
    <property type="match status" value="1"/>
</dbReference>
<feature type="compositionally biased region" description="Polar residues" evidence="1">
    <location>
        <begin position="248"/>
        <end position="257"/>
    </location>
</feature>
<dbReference type="PANTHER" id="PTHR47481">
    <property type="match status" value="1"/>
</dbReference>
<dbReference type="InterPro" id="IPR025724">
    <property type="entry name" value="GAG-pre-integrase_dom"/>
</dbReference>
<dbReference type="AlphaFoldDB" id="A0A3Q7HAA1"/>
<feature type="domain" description="Retrovirus-related Pol polyprotein from transposon TNT 1-94-like beta-barrel" evidence="3">
    <location>
        <begin position="343"/>
        <end position="421"/>
    </location>
</feature>
<evidence type="ECO:0000259" key="3">
    <source>
        <dbReference type="Pfam" id="PF22936"/>
    </source>
</evidence>
<evidence type="ECO:0000313" key="5">
    <source>
        <dbReference type="Proteomes" id="UP000004994"/>
    </source>
</evidence>
<dbReference type="Pfam" id="PF13976">
    <property type="entry name" value="gag_pre-integrs"/>
    <property type="match status" value="1"/>
</dbReference>
<dbReference type="PANTHER" id="PTHR47481:SF28">
    <property type="entry name" value="RETROTRANSPOSON COPIA-LIKE N-TERMINAL DOMAIN-CONTAINING PROTEIN"/>
    <property type="match status" value="1"/>
</dbReference>
<keyword evidence="5" id="KW-1185">Reference proteome</keyword>
<evidence type="ECO:0000256" key="1">
    <source>
        <dbReference type="SAM" id="MobiDB-lite"/>
    </source>
</evidence>
<dbReference type="InParanoid" id="A0A3Q7HAA1"/>
<feature type="compositionally biased region" description="Polar residues" evidence="1">
    <location>
        <begin position="303"/>
        <end position="332"/>
    </location>
</feature>
<evidence type="ECO:0000313" key="4">
    <source>
        <dbReference type="EnsemblPlants" id="Solyc05g015654.1.1.1"/>
    </source>
</evidence>
<organism evidence="4">
    <name type="scientific">Solanum lycopersicum</name>
    <name type="common">Tomato</name>
    <name type="synonym">Lycopersicon esculentum</name>
    <dbReference type="NCBI Taxonomy" id="4081"/>
    <lineage>
        <taxon>Eukaryota</taxon>
        <taxon>Viridiplantae</taxon>
        <taxon>Streptophyta</taxon>
        <taxon>Embryophyta</taxon>
        <taxon>Tracheophyta</taxon>
        <taxon>Spermatophyta</taxon>
        <taxon>Magnoliopsida</taxon>
        <taxon>eudicotyledons</taxon>
        <taxon>Gunneridae</taxon>
        <taxon>Pentapetalae</taxon>
        <taxon>asterids</taxon>
        <taxon>lamiids</taxon>
        <taxon>Solanales</taxon>
        <taxon>Solanaceae</taxon>
        <taxon>Solanoideae</taxon>
        <taxon>Solaneae</taxon>
        <taxon>Solanum</taxon>
        <taxon>Solanum subgen. Lycopersicon</taxon>
    </lineage>
</organism>
<reference evidence="4" key="2">
    <citation type="submission" date="2019-01" db="UniProtKB">
        <authorList>
            <consortium name="EnsemblPlants"/>
        </authorList>
    </citation>
    <scope>IDENTIFICATION</scope>
    <source>
        <strain evidence="4">cv. Heinz 1706</strain>
    </source>
</reference>
<dbReference type="Pfam" id="PF14223">
    <property type="entry name" value="Retrotran_gag_2"/>
    <property type="match status" value="1"/>
</dbReference>
<feature type="region of interest" description="Disordered" evidence="1">
    <location>
        <begin position="248"/>
        <end position="286"/>
    </location>
</feature>
<protein>
    <submittedName>
        <fullName evidence="4">Uncharacterized protein</fullName>
    </submittedName>
</protein>
<feature type="domain" description="GAG-pre-integrase" evidence="2">
    <location>
        <begin position="451"/>
        <end position="521"/>
    </location>
</feature>